<reference evidence="1 2" key="1">
    <citation type="submission" date="2016-10" db="EMBL/GenBank/DDBJ databases">
        <title>Draft genome sequence of Coniochaeta ligniaria NRRL30616, a lignocellulolytic fungus for bioabatement of inhibitors in plant biomass hydrolysates.</title>
        <authorList>
            <consortium name="DOE Joint Genome Institute"/>
            <person name="Jimenez D.J."/>
            <person name="Hector R.E."/>
            <person name="Riley R."/>
            <person name="Sun H."/>
            <person name="Grigoriev I.V."/>
            <person name="Van Elsas J.D."/>
            <person name="Nichols N.N."/>
        </authorList>
    </citation>
    <scope>NUCLEOTIDE SEQUENCE [LARGE SCALE GENOMIC DNA]</scope>
    <source>
        <strain evidence="1 2">NRRL 30616</strain>
    </source>
</reference>
<dbReference type="PANTHER" id="PTHR40788">
    <property type="entry name" value="CLR5 DOMAIN-CONTAINING PROTEIN-RELATED"/>
    <property type="match status" value="1"/>
</dbReference>
<proteinExistence type="predicted"/>
<gene>
    <name evidence="1" type="ORF">CONLIGDRAFT_565451</name>
</gene>
<keyword evidence="2" id="KW-1185">Reference proteome</keyword>
<accession>A0A1J7J723</accession>
<organism evidence="1 2">
    <name type="scientific">Coniochaeta ligniaria NRRL 30616</name>
    <dbReference type="NCBI Taxonomy" id="1408157"/>
    <lineage>
        <taxon>Eukaryota</taxon>
        <taxon>Fungi</taxon>
        <taxon>Dikarya</taxon>
        <taxon>Ascomycota</taxon>
        <taxon>Pezizomycotina</taxon>
        <taxon>Sordariomycetes</taxon>
        <taxon>Sordariomycetidae</taxon>
        <taxon>Coniochaetales</taxon>
        <taxon>Coniochaetaceae</taxon>
        <taxon>Coniochaeta</taxon>
    </lineage>
</organism>
<dbReference type="AlphaFoldDB" id="A0A1J7J723"/>
<feature type="non-terminal residue" evidence="1">
    <location>
        <position position="63"/>
    </location>
</feature>
<dbReference type="Proteomes" id="UP000182658">
    <property type="component" value="Unassembled WGS sequence"/>
</dbReference>
<dbReference type="PANTHER" id="PTHR40788:SF2">
    <property type="entry name" value="CLR5 DOMAIN-CONTAINING PROTEIN"/>
    <property type="match status" value="1"/>
</dbReference>
<dbReference type="EMBL" id="KV875102">
    <property type="protein sequence ID" value="OIW24956.1"/>
    <property type="molecule type" value="Genomic_DNA"/>
</dbReference>
<dbReference type="STRING" id="1408157.A0A1J7J723"/>
<dbReference type="OrthoDB" id="2922289at2759"/>
<name>A0A1J7J723_9PEZI</name>
<protein>
    <submittedName>
        <fullName evidence="1">Uncharacterized protein</fullName>
    </submittedName>
</protein>
<evidence type="ECO:0000313" key="1">
    <source>
        <dbReference type="EMBL" id="OIW24956.1"/>
    </source>
</evidence>
<dbReference type="InParanoid" id="A0A1J7J723"/>
<evidence type="ECO:0000313" key="2">
    <source>
        <dbReference type="Proteomes" id="UP000182658"/>
    </source>
</evidence>
<sequence>MTATGFLARKLYDSVWQFRPTTLDVDRPILFHESHPNPKIPFTVARRFGRRLNRAYGWDGDMF</sequence>